<dbReference type="InterPro" id="IPR053848">
    <property type="entry name" value="IMS_HHH_1"/>
</dbReference>
<proteinExistence type="inferred from homology"/>
<sequence length="391" mass="43367">MDAFFASVELLDHPELRGKPVIVGGASGRGVVTSATYEARAYGVRSAMSMGRAMQLCPKAVILPPHGAKYSEYSRRVMSIFRDVTPLVQPLSIDEAFLDVAGARRLLGSPLVIARSIRARVLSETGLTCSIGAASTKFVAKLASTRSKPDGLLVIPKARTLDFLHPLPVDALWGVGKVSAENLHRHGLHTVRDLANTPPDTLRKWLGNAAGSHLHELSWGRDPRHVDTRHIEKSVGHENTFSHDTADRDTLRRELLDQSERVAVRLRRGGWESRTISIKLRYSDFTTITRARTIAEPTDVARRIYETTTALLDEQELGDKRIRLIGVRAEQLVHAGERDSLSLWDEADNDGWRDAEQVMDAATERFGRGAILPARLLGRRDRLYDTKAPEA</sequence>
<dbReference type="SUPFAM" id="SSF100879">
    <property type="entry name" value="Lesion bypass DNA polymerase (Y-family), little finger domain"/>
    <property type="match status" value="1"/>
</dbReference>
<dbReference type="Gene3D" id="1.10.150.20">
    <property type="entry name" value="5' to 3' exonuclease, C-terminal subdomain"/>
    <property type="match status" value="1"/>
</dbReference>
<keyword evidence="5 17" id="KW-0963">Cytoplasm</keyword>
<evidence type="ECO:0000259" key="18">
    <source>
        <dbReference type="PROSITE" id="PS50173"/>
    </source>
</evidence>
<dbReference type="FunFam" id="3.30.1490.100:FF:000004">
    <property type="entry name" value="DNA polymerase IV"/>
    <property type="match status" value="1"/>
</dbReference>
<keyword evidence="7 17" id="KW-0548">Nucleotidyltransferase</keyword>
<dbReference type="InterPro" id="IPR043128">
    <property type="entry name" value="Rev_trsase/Diguanyl_cyclase"/>
</dbReference>
<evidence type="ECO:0000256" key="10">
    <source>
        <dbReference type="ARBA" id="ARBA00022763"/>
    </source>
</evidence>
<keyword evidence="10 17" id="KW-0227">DNA damage</keyword>
<dbReference type="CDD" id="cd03586">
    <property type="entry name" value="PolY_Pol_IV_kappa"/>
    <property type="match status" value="1"/>
</dbReference>
<dbReference type="GO" id="GO:0009432">
    <property type="term" value="P:SOS response"/>
    <property type="evidence" value="ECO:0007669"/>
    <property type="project" value="TreeGrafter"/>
</dbReference>
<keyword evidence="12 17" id="KW-0239">DNA-directed DNA polymerase</keyword>
<evidence type="ECO:0000256" key="9">
    <source>
        <dbReference type="ARBA" id="ARBA00022723"/>
    </source>
</evidence>
<keyword evidence="11 17" id="KW-0460">Magnesium</keyword>
<dbReference type="GO" id="GO:0006261">
    <property type="term" value="P:DNA-templated DNA replication"/>
    <property type="evidence" value="ECO:0007669"/>
    <property type="project" value="UniProtKB-UniRule"/>
</dbReference>
<comment type="subunit">
    <text evidence="3 17">Monomer.</text>
</comment>
<evidence type="ECO:0000256" key="3">
    <source>
        <dbReference type="ARBA" id="ARBA00011245"/>
    </source>
</evidence>
<dbReference type="PANTHER" id="PTHR11076:SF33">
    <property type="entry name" value="DNA POLYMERASE KAPPA"/>
    <property type="match status" value="1"/>
</dbReference>
<evidence type="ECO:0000256" key="11">
    <source>
        <dbReference type="ARBA" id="ARBA00022842"/>
    </source>
</evidence>
<dbReference type="GO" id="GO:0005829">
    <property type="term" value="C:cytosol"/>
    <property type="evidence" value="ECO:0007669"/>
    <property type="project" value="TreeGrafter"/>
</dbReference>
<dbReference type="InterPro" id="IPR043502">
    <property type="entry name" value="DNA/RNA_pol_sf"/>
</dbReference>
<dbReference type="InterPro" id="IPR017961">
    <property type="entry name" value="DNA_pol_Y-fam_little_finger"/>
</dbReference>
<dbReference type="PROSITE" id="PS50173">
    <property type="entry name" value="UMUC"/>
    <property type="match status" value="1"/>
</dbReference>
<dbReference type="FunFam" id="3.40.1170.60:FF:000001">
    <property type="entry name" value="DNA polymerase IV"/>
    <property type="match status" value="1"/>
</dbReference>
<comment type="similarity">
    <text evidence="2 17">Belongs to the DNA polymerase type-Y family.</text>
</comment>
<evidence type="ECO:0000256" key="7">
    <source>
        <dbReference type="ARBA" id="ARBA00022695"/>
    </source>
</evidence>
<evidence type="ECO:0000313" key="19">
    <source>
        <dbReference type="EMBL" id="THG28807.1"/>
    </source>
</evidence>
<evidence type="ECO:0000256" key="15">
    <source>
        <dbReference type="ARBA" id="ARBA00025589"/>
    </source>
</evidence>
<dbReference type="NCBIfam" id="NF002677">
    <property type="entry name" value="PRK02406.1"/>
    <property type="match status" value="1"/>
</dbReference>
<comment type="caution">
    <text evidence="17">Lacks conserved residue(s) required for the propagation of feature annotation.</text>
</comment>
<evidence type="ECO:0000256" key="14">
    <source>
        <dbReference type="ARBA" id="ARBA00023204"/>
    </source>
</evidence>
<dbReference type="Proteomes" id="UP000309133">
    <property type="component" value="Unassembled WGS sequence"/>
</dbReference>
<evidence type="ECO:0000256" key="17">
    <source>
        <dbReference type="HAMAP-Rule" id="MF_01113"/>
    </source>
</evidence>
<evidence type="ECO:0000256" key="1">
    <source>
        <dbReference type="ARBA" id="ARBA00004496"/>
    </source>
</evidence>
<feature type="active site" evidence="17">
    <location>
        <position position="95"/>
    </location>
</feature>
<dbReference type="InterPro" id="IPR001126">
    <property type="entry name" value="UmuC"/>
</dbReference>
<comment type="cofactor">
    <cofactor evidence="17">
        <name>Mg(2+)</name>
        <dbReference type="ChEBI" id="CHEBI:18420"/>
    </cofactor>
    <text evidence="17">Binds 2 magnesium ions per subunit.</text>
</comment>
<keyword evidence="4 17" id="KW-0515">Mutator protein</keyword>
<comment type="function">
    <text evidence="15 17">Poorly processive, error-prone DNA polymerase involved in untargeted mutagenesis. Copies undamaged DNA at stalled replication forks, which arise in vivo from mismatched or misaligned primer ends. These misaligned primers can be extended by PolIV. Exhibits no 3'-5' exonuclease (proofreading) activity. May be involved in translesional synthesis, in conjunction with the beta clamp from PolIII.</text>
</comment>
<organism evidence="19 20">
    <name type="scientific">Naasia lichenicola</name>
    <dbReference type="NCBI Taxonomy" id="2565933"/>
    <lineage>
        <taxon>Bacteria</taxon>
        <taxon>Bacillati</taxon>
        <taxon>Actinomycetota</taxon>
        <taxon>Actinomycetes</taxon>
        <taxon>Micrococcales</taxon>
        <taxon>Microbacteriaceae</taxon>
        <taxon>Naasia</taxon>
    </lineage>
</organism>
<gene>
    <name evidence="17 19" type="primary">dinB</name>
    <name evidence="19" type="ORF">E6C64_17580</name>
</gene>
<dbReference type="EC" id="2.7.7.7" evidence="17"/>
<dbReference type="HAMAP" id="MF_01113">
    <property type="entry name" value="DNApol_IV"/>
    <property type="match status" value="1"/>
</dbReference>
<protein>
    <recommendedName>
        <fullName evidence="17">DNA polymerase IV</fullName>
        <shortName evidence="17">Pol IV</shortName>
        <ecNumber evidence="17">2.7.7.7</ecNumber>
    </recommendedName>
</protein>
<feature type="site" description="Substrate discrimination" evidence="17">
    <location>
        <position position="5"/>
    </location>
</feature>
<comment type="subcellular location">
    <subcellularLocation>
        <location evidence="1 17">Cytoplasm</location>
    </subcellularLocation>
</comment>
<dbReference type="Gene3D" id="3.30.70.270">
    <property type="match status" value="1"/>
</dbReference>
<keyword evidence="13 17" id="KW-0238">DNA-binding</keyword>
<dbReference type="Pfam" id="PF11799">
    <property type="entry name" value="IMS_C"/>
    <property type="match status" value="1"/>
</dbReference>
<dbReference type="Gene3D" id="3.30.1490.100">
    <property type="entry name" value="DNA polymerase, Y-family, little finger domain"/>
    <property type="match status" value="1"/>
</dbReference>
<evidence type="ECO:0000256" key="12">
    <source>
        <dbReference type="ARBA" id="ARBA00022932"/>
    </source>
</evidence>
<dbReference type="GO" id="GO:0042276">
    <property type="term" value="P:error-prone translesion synthesis"/>
    <property type="evidence" value="ECO:0007669"/>
    <property type="project" value="TreeGrafter"/>
</dbReference>
<dbReference type="AlphaFoldDB" id="A0A4V3WSQ0"/>
<evidence type="ECO:0000256" key="6">
    <source>
        <dbReference type="ARBA" id="ARBA00022679"/>
    </source>
</evidence>
<keyword evidence="6 17" id="KW-0808">Transferase</keyword>
<dbReference type="EMBL" id="SSSM01000006">
    <property type="protein sequence ID" value="THG28807.1"/>
    <property type="molecule type" value="Genomic_DNA"/>
</dbReference>
<dbReference type="GO" id="GO:0003887">
    <property type="term" value="F:DNA-directed DNA polymerase activity"/>
    <property type="evidence" value="ECO:0007669"/>
    <property type="project" value="UniProtKB-UniRule"/>
</dbReference>
<reference evidence="19 20" key="1">
    <citation type="submission" date="2019-04" db="EMBL/GenBank/DDBJ databases">
        <authorList>
            <person name="Jiang L."/>
        </authorList>
    </citation>
    <scope>NUCLEOTIDE SEQUENCE [LARGE SCALE GENOMIC DNA]</scope>
    <source>
        <strain evidence="19 20">YIM 131853</strain>
    </source>
</reference>
<dbReference type="Gene3D" id="3.40.1170.60">
    <property type="match status" value="1"/>
</dbReference>
<evidence type="ECO:0000256" key="4">
    <source>
        <dbReference type="ARBA" id="ARBA00022457"/>
    </source>
</evidence>
<evidence type="ECO:0000256" key="2">
    <source>
        <dbReference type="ARBA" id="ARBA00010945"/>
    </source>
</evidence>
<dbReference type="InterPro" id="IPR022880">
    <property type="entry name" value="DNApol_IV"/>
</dbReference>
<dbReference type="SUPFAM" id="SSF56672">
    <property type="entry name" value="DNA/RNA polymerases"/>
    <property type="match status" value="1"/>
</dbReference>
<dbReference type="OrthoDB" id="9808813at2"/>
<evidence type="ECO:0000256" key="8">
    <source>
        <dbReference type="ARBA" id="ARBA00022705"/>
    </source>
</evidence>
<dbReference type="InterPro" id="IPR036775">
    <property type="entry name" value="DNA_pol_Y-fam_lit_finger_sf"/>
</dbReference>
<comment type="catalytic activity">
    <reaction evidence="16 17">
        <text>DNA(n) + a 2'-deoxyribonucleoside 5'-triphosphate = DNA(n+1) + diphosphate</text>
        <dbReference type="Rhea" id="RHEA:22508"/>
        <dbReference type="Rhea" id="RHEA-COMP:17339"/>
        <dbReference type="Rhea" id="RHEA-COMP:17340"/>
        <dbReference type="ChEBI" id="CHEBI:33019"/>
        <dbReference type="ChEBI" id="CHEBI:61560"/>
        <dbReference type="ChEBI" id="CHEBI:173112"/>
        <dbReference type="EC" id="2.7.7.7"/>
    </reaction>
</comment>
<name>A0A4V3WSQ0_9MICO</name>
<dbReference type="GO" id="GO:0006281">
    <property type="term" value="P:DNA repair"/>
    <property type="evidence" value="ECO:0007669"/>
    <property type="project" value="UniProtKB-UniRule"/>
</dbReference>
<accession>A0A4V3WSQ0</accession>
<dbReference type="GO" id="GO:0000287">
    <property type="term" value="F:magnesium ion binding"/>
    <property type="evidence" value="ECO:0007669"/>
    <property type="project" value="UniProtKB-UniRule"/>
</dbReference>
<dbReference type="NCBIfam" id="NF003015">
    <property type="entry name" value="PRK03858.1"/>
    <property type="match status" value="1"/>
</dbReference>
<comment type="caution">
    <text evidence="19">The sequence shown here is derived from an EMBL/GenBank/DDBJ whole genome shotgun (WGS) entry which is preliminary data.</text>
</comment>
<evidence type="ECO:0000256" key="16">
    <source>
        <dbReference type="ARBA" id="ARBA00049244"/>
    </source>
</evidence>
<dbReference type="InterPro" id="IPR050116">
    <property type="entry name" value="DNA_polymerase-Y"/>
</dbReference>
<dbReference type="Pfam" id="PF00817">
    <property type="entry name" value="IMS"/>
    <property type="match status" value="1"/>
</dbReference>
<keyword evidence="9 17" id="KW-0479">Metal-binding</keyword>
<keyword evidence="8 17" id="KW-0235">DNA replication</keyword>
<feature type="binding site" evidence="17">
    <location>
        <position position="94"/>
    </location>
    <ligand>
        <name>Mg(2+)</name>
        <dbReference type="ChEBI" id="CHEBI:18420"/>
    </ligand>
</feature>
<feature type="domain" description="UmuC" evidence="18">
    <location>
        <begin position="1"/>
        <end position="176"/>
    </location>
</feature>
<evidence type="ECO:0000256" key="5">
    <source>
        <dbReference type="ARBA" id="ARBA00022490"/>
    </source>
</evidence>
<dbReference type="Pfam" id="PF21999">
    <property type="entry name" value="IMS_HHH_1"/>
    <property type="match status" value="1"/>
</dbReference>
<keyword evidence="14 17" id="KW-0234">DNA repair</keyword>
<dbReference type="PANTHER" id="PTHR11076">
    <property type="entry name" value="DNA REPAIR POLYMERASE UMUC / TRANSFERASE FAMILY MEMBER"/>
    <property type="match status" value="1"/>
</dbReference>
<dbReference type="GO" id="GO:0003684">
    <property type="term" value="F:damaged DNA binding"/>
    <property type="evidence" value="ECO:0007669"/>
    <property type="project" value="InterPro"/>
</dbReference>
<keyword evidence="20" id="KW-1185">Reference proteome</keyword>
<evidence type="ECO:0000256" key="13">
    <source>
        <dbReference type="ARBA" id="ARBA00023125"/>
    </source>
</evidence>
<evidence type="ECO:0000313" key="20">
    <source>
        <dbReference type="Proteomes" id="UP000309133"/>
    </source>
</evidence>